<proteinExistence type="predicted"/>
<dbReference type="InterPro" id="IPR017517">
    <property type="entry name" value="Maleyloyr_isom"/>
</dbReference>
<organism evidence="2 3">
    <name type="scientific">Actinoalloteichus caeruleus DSM 43889</name>
    <dbReference type="NCBI Taxonomy" id="1120930"/>
    <lineage>
        <taxon>Bacteria</taxon>
        <taxon>Bacillati</taxon>
        <taxon>Actinomycetota</taxon>
        <taxon>Actinomycetes</taxon>
        <taxon>Pseudonocardiales</taxon>
        <taxon>Pseudonocardiaceae</taxon>
        <taxon>Actinoalloteichus</taxon>
        <taxon>Actinoalloteichus cyanogriseus</taxon>
    </lineage>
</organism>
<name>A0ABT1JD91_ACTCY</name>
<feature type="domain" description="Mycothiol-dependent maleylpyruvate isomerase metal-binding" evidence="1">
    <location>
        <begin position="12"/>
        <end position="127"/>
    </location>
</feature>
<protein>
    <submittedName>
        <fullName evidence="2">TIGR03086 family protein</fullName>
    </submittedName>
</protein>
<accession>A0ABT1JD91</accession>
<dbReference type="RefSeq" id="WP_026420671.1">
    <property type="nucleotide sequence ID" value="NZ_AUBJ02000001.1"/>
</dbReference>
<gene>
    <name evidence="2" type="ORF">G443_000406</name>
</gene>
<dbReference type="NCBIfam" id="TIGR03086">
    <property type="entry name" value="TIGR03086 family metal-binding protein"/>
    <property type="match status" value="1"/>
</dbReference>
<dbReference type="SUPFAM" id="SSF109854">
    <property type="entry name" value="DinB/YfiT-like putative metalloenzymes"/>
    <property type="match status" value="1"/>
</dbReference>
<reference evidence="2 3" key="2">
    <citation type="submission" date="2022-06" db="EMBL/GenBank/DDBJ databases">
        <title>Genomic Encyclopedia of Type Strains, Phase I: the one thousand microbial genomes (KMG-I) project.</title>
        <authorList>
            <person name="Kyrpides N."/>
        </authorList>
    </citation>
    <scope>NUCLEOTIDE SEQUENCE [LARGE SCALE GENOMIC DNA]</scope>
    <source>
        <strain evidence="2 3">DSM 43889</strain>
    </source>
</reference>
<dbReference type="Gene3D" id="1.20.120.450">
    <property type="entry name" value="dinb family like domain"/>
    <property type="match status" value="1"/>
</dbReference>
<comment type="caution">
    <text evidence="2">The sequence shown here is derived from an EMBL/GenBank/DDBJ whole genome shotgun (WGS) entry which is preliminary data.</text>
</comment>
<evidence type="ECO:0000313" key="2">
    <source>
        <dbReference type="EMBL" id="MCP2330136.1"/>
    </source>
</evidence>
<keyword evidence="3" id="KW-1185">Reference proteome</keyword>
<dbReference type="InterPro" id="IPR024344">
    <property type="entry name" value="MDMPI_metal-binding"/>
</dbReference>
<dbReference type="Proteomes" id="UP000791080">
    <property type="component" value="Unassembled WGS sequence"/>
</dbReference>
<evidence type="ECO:0000313" key="3">
    <source>
        <dbReference type="Proteomes" id="UP000791080"/>
    </source>
</evidence>
<dbReference type="InterPro" id="IPR017520">
    <property type="entry name" value="CHP03086"/>
</dbReference>
<dbReference type="NCBIfam" id="TIGR03083">
    <property type="entry name" value="maleylpyruvate isomerase family mycothiol-dependent enzyme"/>
    <property type="match status" value="1"/>
</dbReference>
<dbReference type="InterPro" id="IPR034660">
    <property type="entry name" value="DinB/YfiT-like"/>
</dbReference>
<sequence length="185" mass="19933">MSNDNTTGGLYRRLAATFTERVRAVPASGWESQSPCVGWTARDVLAHVVDTQNSVLRKVGIQVPAGPTVETAPLGAWEHTRDAVQDVLDDPMRANRAHDTPFGRSTLAATIGAFYCFDLVVHAWDIAKATGGNTTIPPENLEMVAGFMERMGDTLYSEGVCQPPVPVVGEVNEQTRILALLGRTA</sequence>
<evidence type="ECO:0000259" key="1">
    <source>
        <dbReference type="Pfam" id="PF11716"/>
    </source>
</evidence>
<reference evidence="2 3" key="1">
    <citation type="submission" date="2013-07" db="EMBL/GenBank/DDBJ databases">
        <authorList>
            <consortium name="DOE Joint Genome Institute"/>
            <person name="Reeve W."/>
            <person name="Huntemann M."/>
            <person name="Han J."/>
            <person name="Chen A."/>
            <person name="Kyrpides N."/>
            <person name="Mavromatis K."/>
            <person name="Markowitz V."/>
            <person name="Palaniappan K."/>
            <person name="Ivanova N."/>
            <person name="Schaumberg A."/>
            <person name="Pati A."/>
            <person name="Liolios K."/>
            <person name="Nordberg H.P."/>
            <person name="Cantor M.N."/>
            <person name="Hua S.X."/>
            <person name="Woyke T."/>
        </authorList>
    </citation>
    <scope>NUCLEOTIDE SEQUENCE [LARGE SCALE GENOMIC DNA]</scope>
    <source>
        <strain evidence="2 3">DSM 43889</strain>
    </source>
</reference>
<dbReference type="EMBL" id="AUBJ02000001">
    <property type="protein sequence ID" value="MCP2330136.1"/>
    <property type="molecule type" value="Genomic_DNA"/>
</dbReference>
<dbReference type="Pfam" id="PF11716">
    <property type="entry name" value="MDMPI_N"/>
    <property type="match status" value="1"/>
</dbReference>